<feature type="domain" description="CBS" evidence="4">
    <location>
        <begin position="17"/>
        <end position="73"/>
    </location>
</feature>
<evidence type="ECO:0000256" key="1">
    <source>
        <dbReference type="ARBA" id="ARBA00023122"/>
    </source>
</evidence>
<protein>
    <submittedName>
        <fullName evidence="5">Putative signal-transduction protein containing cAMP-binding and CBS domains</fullName>
    </submittedName>
</protein>
<dbReference type="InterPro" id="IPR007055">
    <property type="entry name" value="BON_dom"/>
</dbReference>
<evidence type="ECO:0000259" key="4">
    <source>
        <dbReference type="PROSITE" id="PS51371"/>
    </source>
</evidence>
<dbReference type="PROSITE" id="PS50914">
    <property type="entry name" value="BON"/>
    <property type="match status" value="1"/>
</dbReference>
<keyword evidence="1 2" id="KW-0129">CBS domain</keyword>
<evidence type="ECO:0000259" key="3">
    <source>
        <dbReference type="PROSITE" id="PS50914"/>
    </source>
</evidence>
<feature type="domain" description="BON" evidence="3">
    <location>
        <begin position="132"/>
        <end position="201"/>
    </location>
</feature>
<reference evidence="5 6" key="1">
    <citation type="journal article" date="2013" name="BMC Genomics">
        <title>ContigScape: a Cytoscape plugin facilitating microbial genome gap closing.</title>
        <authorList>
            <person name="Tang B."/>
            <person name="Wang Q."/>
            <person name="Yang M."/>
            <person name="Xie F."/>
            <person name="Zhu Y."/>
            <person name="Zhuo Y."/>
            <person name="Wang S."/>
            <person name="Gao H."/>
            <person name="Ding X."/>
            <person name="Zhang L."/>
            <person name="Zhao G."/>
            <person name="Zheng H."/>
        </authorList>
    </citation>
    <scope>NUCLEOTIDE SEQUENCE [LARGE SCALE GENOMIC DNA]</scope>
    <source>
        <strain evidence="5 6">HCCB10007</strain>
    </source>
</reference>
<organism evidence="5 6">
    <name type="scientific">Amycolatopsis keratiniphila</name>
    <dbReference type="NCBI Taxonomy" id="129921"/>
    <lineage>
        <taxon>Bacteria</taxon>
        <taxon>Bacillati</taxon>
        <taxon>Actinomycetota</taxon>
        <taxon>Actinomycetes</taxon>
        <taxon>Pseudonocardiales</taxon>
        <taxon>Pseudonocardiaceae</taxon>
        <taxon>Amycolatopsis</taxon>
        <taxon>Amycolatopsis japonica group</taxon>
    </lineage>
</organism>
<keyword evidence="6" id="KW-1185">Reference proteome</keyword>
<dbReference type="Pfam" id="PF00571">
    <property type="entry name" value="CBS"/>
    <property type="match status" value="2"/>
</dbReference>
<dbReference type="InterPro" id="IPR051257">
    <property type="entry name" value="Diverse_CBS-Domain"/>
</dbReference>
<dbReference type="PANTHER" id="PTHR43080:SF2">
    <property type="entry name" value="CBS DOMAIN-CONTAINING PROTEIN"/>
    <property type="match status" value="1"/>
</dbReference>
<evidence type="ECO:0000256" key="2">
    <source>
        <dbReference type="PROSITE-ProRule" id="PRU00703"/>
    </source>
</evidence>
<proteinExistence type="predicted"/>
<dbReference type="PATRIC" id="fig|1156913.3.peg.4695"/>
<sequence length="201" mass="21526">MTENDHKEISMRASEIMTSPAVATTPATSLREAVAVLTEKGFAGLPVVDHEGRVLGTFTEFDALRGIRAGGDGITVGALMSTPVEVISPSTDVTEIGRRMLADRLRCLPVVEEGVLVGVVSRRDLLRPLVRPDDSIAAQVHGLISDYAGYRPKWTVEVDGGYVHIAGEFRDEAERRVLDALARTVPGVVAVVLVTRNPAAT</sequence>
<dbReference type="PANTHER" id="PTHR43080">
    <property type="entry name" value="CBS DOMAIN-CONTAINING PROTEIN CBSX3, MITOCHONDRIAL"/>
    <property type="match status" value="1"/>
</dbReference>
<evidence type="ECO:0000313" key="5">
    <source>
        <dbReference type="EMBL" id="AGM07205.1"/>
    </source>
</evidence>
<accession>R4SXD2</accession>
<dbReference type="KEGG" id="aoi:AORI_4621"/>
<dbReference type="HOGENOM" id="CLU_040681_1_0_11"/>
<name>R4SXD2_9PSEU</name>
<evidence type="ECO:0000313" key="6">
    <source>
        <dbReference type="Proteomes" id="UP000013968"/>
    </source>
</evidence>
<dbReference type="SMART" id="SM00116">
    <property type="entry name" value="CBS"/>
    <property type="match status" value="2"/>
</dbReference>
<dbReference type="InterPro" id="IPR046342">
    <property type="entry name" value="CBS_dom_sf"/>
</dbReference>
<dbReference type="PROSITE" id="PS51371">
    <property type="entry name" value="CBS"/>
    <property type="match status" value="2"/>
</dbReference>
<feature type="domain" description="CBS" evidence="4">
    <location>
        <begin position="80"/>
        <end position="135"/>
    </location>
</feature>
<dbReference type="AlphaFoldDB" id="R4SXD2"/>
<dbReference type="EMBL" id="CP003410">
    <property type="protein sequence ID" value="AGM07205.1"/>
    <property type="molecule type" value="Genomic_DNA"/>
</dbReference>
<dbReference type="SUPFAM" id="SSF54631">
    <property type="entry name" value="CBS-domain pair"/>
    <property type="match status" value="1"/>
</dbReference>
<dbReference type="Proteomes" id="UP000013968">
    <property type="component" value="Chromosome"/>
</dbReference>
<dbReference type="InterPro" id="IPR000644">
    <property type="entry name" value="CBS_dom"/>
</dbReference>
<gene>
    <name evidence="5" type="ORF">AORI_4621</name>
</gene>
<dbReference type="Gene3D" id="3.10.580.10">
    <property type="entry name" value="CBS-domain"/>
    <property type="match status" value="1"/>
</dbReference>